<proteinExistence type="predicted"/>
<dbReference type="Proteomes" id="UP000299102">
    <property type="component" value="Unassembled WGS sequence"/>
</dbReference>
<gene>
    <name evidence="2" type="ORF">EVAR_43222_1</name>
</gene>
<evidence type="ECO:0000256" key="1">
    <source>
        <dbReference type="SAM" id="MobiDB-lite"/>
    </source>
</evidence>
<organism evidence="2 3">
    <name type="scientific">Eumeta variegata</name>
    <name type="common">Bagworm moth</name>
    <name type="synonym">Eumeta japonica</name>
    <dbReference type="NCBI Taxonomy" id="151549"/>
    <lineage>
        <taxon>Eukaryota</taxon>
        <taxon>Metazoa</taxon>
        <taxon>Ecdysozoa</taxon>
        <taxon>Arthropoda</taxon>
        <taxon>Hexapoda</taxon>
        <taxon>Insecta</taxon>
        <taxon>Pterygota</taxon>
        <taxon>Neoptera</taxon>
        <taxon>Endopterygota</taxon>
        <taxon>Lepidoptera</taxon>
        <taxon>Glossata</taxon>
        <taxon>Ditrysia</taxon>
        <taxon>Tineoidea</taxon>
        <taxon>Psychidae</taxon>
        <taxon>Oiketicinae</taxon>
        <taxon>Eumeta</taxon>
    </lineage>
</organism>
<feature type="region of interest" description="Disordered" evidence="1">
    <location>
        <begin position="54"/>
        <end position="81"/>
    </location>
</feature>
<protein>
    <submittedName>
        <fullName evidence="2">Uncharacterized protein</fullName>
    </submittedName>
</protein>
<evidence type="ECO:0000313" key="2">
    <source>
        <dbReference type="EMBL" id="GBP54197.1"/>
    </source>
</evidence>
<comment type="caution">
    <text evidence="2">The sequence shown here is derived from an EMBL/GenBank/DDBJ whole genome shotgun (WGS) entry which is preliminary data.</text>
</comment>
<reference evidence="2 3" key="1">
    <citation type="journal article" date="2019" name="Commun. Biol.">
        <title>The bagworm genome reveals a unique fibroin gene that provides high tensile strength.</title>
        <authorList>
            <person name="Kono N."/>
            <person name="Nakamura H."/>
            <person name="Ohtoshi R."/>
            <person name="Tomita M."/>
            <person name="Numata K."/>
            <person name="Arakawa K."/>
        </authorList>
    </citation>
    <scope>NUCLEOTIDE SEQUENCE [LARGE SCALE GENOMIC DNA]</scope>
</reference>
<sequence length="100" mass="10878">MKSSPRLKQRAIKAITSVTVNGPPRAARVCVRTPRSRPSAAVALRRPNKVFAVDTSTPLPRRPPPAAPGAGPRPTLRPPAQRLMKTNAMTCSRLYLHMFG</sequence>
<dbReference type="EMBL" id="BGZK01000641">
    <property type="protein sequence ID" value="GBP54197.1"/>
    <property type="molecule type" value="Genomic_DNA"/>
</dbReference>
<evidence type="ECO:0000313" key="3">
    <source>
        <dbReference type="Proteomes" id="UP000299102"/>
    </source>
</evidence>
<feature type="compositionally biased region" description="Low complexity" evidence="1">
    <location>
        <begin position="68"/>
        <end position="80"/>
    </location>
</feature>
<dbReference type="AlphaFoldDB" id="A0A4C1WVQ5"/>
<name>A0A4C1WVQ5_EUMVA</name>
<accession>A0A4C1WVQ5</accession>
<keyword evidence="3" id="KW-1185">Reference proteome</keyword>